<dbReference type="AlphaFoldDB" id="A0A1A9HVN2"/>
<name>A0A1A9HVN2_9CHLA</name>
<organism evidence="4 5">
    <name type="scientific">Candidatus Chlamydia sanziniae</name>
    <dbReference type="NCBI Taxonomy" id="1806891"/>
    <lineage>
        <taxon>Bacteria</taxon>
        <taxon>Pseudomonadati</taxon>
        <taxon>Chlamydiota</taxon>
        <taxon>Chlamydiia</taxon>
        <taxon>Chlamydiales</taxon>
        <taxon>Chlamydiaceae</taxon>
        <taxon>Chlamydia/Chlamydophila group</taxon>
        <taxon>Chlamydia</taxon>
    </lineage>
</organism>
<feature type="domain" description="DUF1539" evidence="2">
    <location>
        <begin position="177"/>
        <end position="300"/>
    </location>
</feature>
<dbReference type="InterPro" id="IPR011436">
    <property type="entry name" value="DUF1539"/>
</dbReference>
<evidence type="ECO:0000259" key="3">
    <source>
        <dbReference type="Pfam" id="PF07579"/>
    </source>
</evidence>
<keyword evidence="1" id="KW-0812">Transmembrane</keyword>
<feature type="domain" description="DUF1548" evidence="3">
    <location>
        <begin position="338"/>
        <end position="473"/>
    </location>
</feature>
<gene>
    <name evidence="4" type="ORF">Cs308_0587</name>
</gene>
<evidence type="ECO:0000259" key="2">
    <source>
        <dbReference type="Pfam" id="PF07560"/>
    </source>
</evidence>
<dbReference type="OrthoDB" id="17570at2"/>
<keyword evidence="5" id="KW-1185">Reference proteome</keyword>
<dbReference type="InterPro" id="IPR013044">
    <property type="entry name" value="DUF1548"/>
</dbReference>
<evidence type="ECO:0000256" key="1">
    <source>
        <dbReference type="SAM" id="Phobius"/>
    </source>
</evidence>
<evidence type="ECO:0000313" key="4">
    <source>
        <dbReference type="EMBL" id="ANH78757.1"/>
    </source>
</evidence>
<evidence type="ECO:0000313" key="5">
    <source>
        <dbReference type="Proteomes" id="UP000078162"/>
    </source>
</evidence>
<dbReference type="Pfam" id="PF07579">
    <property type="entry name" value="DUF1548"/>
    <property type="match status" value="1"/>
</dbReference>
<dbReference type="Pfam" id="PF07560">
    <property type="entry name" value="DUF1539"/>
    <property type="match status" value="1"/>
</dbReference>
<dbReference type="PATRIC" id="fig|1806891.3.peg.578"/>
<feature type="transmembrane region" description="Helical" evidence="1">
    <location>
        <begin position="66"/>
        <end position="88"/>
    </location>
</feature>
<keyword evidence="1" id="KW-0472">Membrane</keyword>
<dbReference type="RefSeq" id="WP_066482329.1">
    <property type="nucleotide sequence ID" value="NZ_CP014639.1"/>
</dbReference>
<dbReference type="STRING" id="1806891.Cs308_0587"/>
<proteinExistence type="predicted"/>
<dbReference type="Proteomes" id="UP000078162">
    <property type="component" value="Chromosome"/>
</dbReference>
<sequence>MASGFTIPTTLSFTASSRVSVPIVNQSKSCHQKIINFARKISIQQFFYGSKRKIQDVFKLRDRNPLMAIVIILAAIIALVLAILFYPVKLFLFGVTCSCHYKEAPTTSDIIPTISDIIPTIIVHKKPVEVPLRIELTSEETQIVDELKITLFNQIVNTDGKLRTFKINMHPDILQQAPKPCAFLKRLTEAPQGTKCDYNELRTILRRLNVYDRDWSMIFLPYFESLSKEDNSFPDKWTFPILAHFLLEALKDPKIPNDKKREATKYISLAAGSCKPTWGEAMSRALTKLYSTSAEGENQILIWVQEFKETLLLQEHENIACKEEIELGIDPKSEATRDQQWHAINGMKAQYGESLGLVTHHLQKNLRALTQRQASLETEKGRTQYRELYLNFYHSYQHSSLNLIQSVYKAFLEAEAHTQNVVRDYALSSLQKWTNLPGTTAHIELFNSYLINEVTCDLNQVGIAYLLYILNIIAPEEDS</sequence>
<dbReference type="KEGG" id="csaz:Cs308_0587"/>
<dbReference type="EMBL" id="CP014639">
    <property type="protein sequence ID" value="ANH78757.1"/>
    <property type="molecule type" value="Genomic_DNA"/>
</dbReference>
<accession>A0A1A9HVN2</accession>
<protein>
    <submittedName>
        <fullName evidence="4">Uncharacterized protein</fullName>
    </submittedName>
</protein>
<keyword evidence="1" id="KW-1133">Transmembrane helix</keyword>
<reference evidence="4 5" key="1">
    <citation type="submission" date="2016-03" db="EMBL/GenBank/DDBJ databases">
        <title>Culture-independent genomics supports pathogen discovery for uncultivable bacteria within the genus Chlamydia.</title>
        <authorList>
            <person name="Taylor-Brown A."/>
            <person name="Bachmann N.L."/>
            <person name="Borel N."/>
            <person name="Polkinghorne A."/>
        </authorList>
    </citation>
    <scope>NUCLEOTIDE SEQUENCE [LARGE SCALE GENOMIC DNA]</scope>
    <source>
        <strain evidence="4 5">2742-308</strain>
    </source>
</reference>